<gene>
    <name evidence="2" type="ORF">IAB70_03250</name>
</gene>
<comment type="caution">
    <text evidence="2">The sequence shown here is derived from an EMBL/GenBank/DDBJ whole genome shotgun (WGS) entry which is preliminary data.</text>
</comment>
<evidence type="ECO:0000313" key="2">
    <source>
        <dbReference type="EMBL" id="HIU51620.1"/>
    </source>
</evidence>
<reference evidence="2" key="2">
    <citation type="journal article" date="2021" name="PeerJ">
        <title>Extensive microbial diversity within the chicken gut microbiome revealed by metagenomics and culture.</title>
        <authorList>
            <person name="Gilroy R."/>
            <person name="Ravi A."/>
            <person name="Getino M."/>
            <person name="Pursley I."/>
            <person name="Horton D.L."/>
            <person name="Alikhan N.F."/>
            <person name="Baker D."/>
            <person name="Gharbi K."/>
            <person name="Hall N."/>
            <person name="Watson M."/>
            <person name="Adriaenssens E.M."/>
            <person name="Foster-Nyarko E."/>
            <person name="Jarju S."/>
            <person name="Secka A."/>
            <person name="Antonio M."/>
            <person name="Oren A."/>
            <person name="Chaudhuri R.R."/>
            <person name="La Ragione R."/>
            <person name="Hildebrand F."/>
            <person name="Pallen M.J."/>
        </authorList>
    </citation>
    <scope>NUCLEOTIDE SEQUENCE</scope>
    <source>
        <strain evidence="2">CHK195-15760</strain>
    </source>
</reference>
<sequence>MDLIEKNLLKEIADIEETPMGAYNIRENGKGIARNTTKNIDIVTKTDKPGIDIIIKENTQNESVHIPVIITQAGLTDVVYNDFYIGKNADVVIVAGCGIHNSSCETSEHDGIHTFYLEEGAKVKYIEKHYGEGDGNGKKILNPQTILHLKKGSSLEMETVQIKGVDSTIRETKAFLEEDTNLVVTEKILTHGEQTAKTIFDVELSGENSSTKVTSRSIAKEHSYQEFVSNVKGNTKCFGHVECDAIIMDQGRVVAIPRIEANNLEANLIHEAAIGKIAGDQLIKLMSLGLTEQQAEEQIINGFLK</sequence>
<dbReference type="GO" id="GO:0016226">
    <property type="term" value="P:iron-sulfur cluster assembly"/>
    <property type="evidence" value="ECO:0007669"/>
    <property type="project" value="InterPro"/>
</dbReference>
<proteinExistence type="predicted"/>
<dbReference type="AlphaFoldDB" id="A0A9D1S9A1"/>
<dbReference type="EMBL" id="DVNH01000022">
    <property type="protein sequence ID" value="HIU51620.1"/>
    <property type="molecule type" value="Genomic_DNA"/>
</dbReference>
<feature type="domain" description="SUF system FeS cluster assembly SufBD core" evidence="1">
    <location>
        <begin position="85"/>
        <end position="303"/>
    </location>
</feature>
<dbReference type="Proteomes" id="UP000824093">
    <property type="component" value="Unassembled WGS sequence"/>
</dbReference>
<dbReference type="InterPro" id="IPR055346">
    <property type="entry name" value="Fe-S_cluster_assembly_SufBD"/>
</dbReference>
<evidence type="ECO:0000259" key="1">
    <source>
        <dbReference type="Pfam" id="PF01458"/>
    </source>
</evidence>
<dbReference type="PANTHER" id="PTHR30508:SF6">
    <property type="entry name" value="UPF0051 PROTEIN MJ0034"/>
    <property type="match status" value="1"/>
</dbReference>
<dbReference type="SUPFAM" id="SSF101960">
    <property type="entry name" value="Stabilizer of iron transporter SufD"/>
    <property type="match status" value="1"/>
</dbReference>
<accession>A0A9D1S9A1</accession>
<dbReference type="InterPro" id="IPR000825">
    <property type="entry name" value="SUF_FeS_clus_asmbl_SufBD_core"/>
</dbReference>
<dbReference type="InterPro" id="IPR037284">
    <property type="entry name" value="SUF_FeS_clus_asmbl_SufBD_sf"/>
</dbReference>
<organism evidence="2 3">
    <name type="scientific">Candidatus Merdicola faecigallinarum</name>
    <dbReference type="NCBI Taxonomy" id="2840862"/>
    <lineage>
        <taxon>Bacteria</taxon>
        <taxon>Bacillati</taxon>
        <taxon>Bacillota</taxon>
        <taxon>Clostridia</taxon>
        <taxon>Candidatus Merdicola</taxon>
    </lineage>
</organism>
<name>A0A9D1S9A1_9FIRM</name>
<protein>
    <submittedName>
        <fullName evidence="2">SufD family Fe-S cluster assembly protein</fullName>
    </submittedName>
</protein>
<dbReference type="Pfam" id="PF01458">
    <property type="entry name" value="SUFBD_core"/>
    <property type="match status" value="1"/>
</dbReference>
<reference evidence="2" key="1">
    <citation type="submission" date="2020-10" db="EMBL/GenBank/DDBJ databases">
        <authorList>
            <person name="Gilroy R."/>
        </authorList>
    </citation>
    <scope>NUCLEOTIDE SEQUENCE</scope>
    <source>
        <strain evidence="2">CHK195-15760</strain>
    </source>
</reference>
<dbReference type="PANTHER" id="PTHR30508">
    <property type="entry name" value="FES CLUSTER ASSEMBLY PROTEIN SUF"/>
    <property type="match status" value="1"/>
</dbReference>
<evidence type="ECO:0000313" key="3">
    <source>
        <dbReference type="Proteomes" id="UP000824093"/>
    </source>
</evidence>